<evidence type="ECO:0000256" key="1">
    <source>
        <dbReference type="ARBA" id="ARBA00000085"/>
    </source>
</evidence>
<keyword evidence="4" id="KW-0808">Transferase</keyword>
<dbReference type="Proteomes" id="UP001595840">
    <property type="component" value="Unassembled WGS sequence"/>
</dbReference>
<feature type="transmembrane region" description="Helical" evidence="6">
    <location>
        <begin position="88"/>
        <end position="112"/>
    </location>
</feature>
<dbReference type="InterPro" id="IPR004358">
    <property type="entry name" value="Sig_transdc_His_kin-like_C"/>
</dbReference>
<feature type="transmembrane region" description="Helical" evidence="6">
    <location>
        <begin position="59"/>
        <end position="76"/>
    </location>
</feature>
<dbReference type="PRINTS" id="PR00344">
    <property type="entry name" value="BCTRLSENSOR"/>
</dbReference>
<keyword evidence="6" id="KW-0472">Membrane</keyword>
<evidence type="ECO:0000256" key="3">
    <source>
        <dbReference type="ARBA" id="ARBA00022553"/>
    </source>
</evidence>
<keyword evidence="9" id="KW-1185">Reference proteome</keyword>
<gene>
    <name evidence="8" type="ORF">ACFOX3_18760</name>
</gene>
<protein>
    <recommendedName>
        <fullName evidence="2">histidine kinase</fullName>
        <ecNumber evidence="2">2.7.13.3</ecNumber>
    </recommendedName>
</protein>
<keyword evidence="6" id="KW-1133">Transmembrane helix</keyword>
<dbReference type="GO" id="GO:0016301">
    <property type="term" value="F:kinase activity"/>
    <property type="evidence" value="ECO:0007669"/>
    <property type="project" value="UniProtKB-KW"/>
</dbReference>
<name>A0ABV8V8W2_9GAMM</name>
<dbReference type="Pfam" id="PF02518">
    <property type="entry name" value="HATPase_c"/>
    <property type="match status" value="1"/>
</dbReference>
<dbReference type="InterPro" id="IPR003594">
    <property type="entry name" value="HATPase_dom"/>
</dbReference>
<evidence type="ECO:0000256" key="6">
    <source>
        <dbReference type="SAM" id="Phobius"/>
    </source>
</evidence>
<dbReference type="PROSITE" id="PS50109">
    <property type="entry name" value="HIS_KIN"/>
    <property type="match status" value="1"/>
</dbReference>
<comment type="catalytic activity">
    <reaction evidence="1">
        <text>ATP + protein L-histidine = ADP + protein N-phospho-L-histidine.</text>
        <dbReference type="EC" id="2.7.13.3"/>
    </reaction>
</comment>
<evidence type="ECO:0000313" key="8">
    <source>
        <dbReference type="EMBL" id="MFC4364357.1"/>
    </source>
</evidence>
<keyword evidence="3" id="KW-0597">Phosphoprotein</keyword>
<feature type="transmembrane region" description="Helical" evidence="6">
    <location>
        <begin position="132"/>
        <end position="151"/>
    </location>
</feature>
<dbReference type="SUPFAM" id="SSF47384">
    <property type="entry name" value="Homodimeric domain of signal transducing histidine kinase"/>
    <property type="match status" value="1"/>
</dbReference>
<feature type="transmembrane region" description="Helical" evidence="6">
    <location>
        <begin position="171"/>
        <end position="188"/>
    </location>
</feature>
<evidence type="ECO:0000259" key="7">
    <source>
        <dbReference type="PROSITE" id="PS50109"/>
    </source>
</evidence>
<proteinExistence type="predicted"/>
<feature type="domain" description="Histidine kinase" evidence="7">
    <location>
        <begin position="229"/>
        <end position="445"/>
    </location>
</feature>
<dbReference type="EC" id="2.7.13.3" evidence="2"/>
<dbReference type="CDD" id="cd00082">
    <property type="entry name" value="HisKA"/>
    <property type="match status" value="1"/>
</dbReference>
<dbReference type="PANTHER" id="PTHR43047">
    <property type="entry name" value="TWO-COMPONENT HISTIDINE PROTEIN KINASE"/>
    <property type="match status" value="1"/>
</dbReference>
<dbReference type="SMART" id="SM00388">
    <property type="entry name" value="HisKA"/>
    <property type="match status" value="1"/>
</dbReference>
<organism evidence="8 9">
    <name type="scientific">Simiduia curdlanivorans</name>
    <dbReference type="NCBI Taxonomy" id="1492769"/>
    <lineage>
        <taxon>Bacteria</taxon>
        <taxon>Pseudomonadati</taxon>
        <taxon>Pseudomonadota</taxon>
        <taxon>Gammaproteobacteria</taxon>
        <taxon>Cellvibrionales</taxon>
        <taxon>Cellvibrionaceae</taxon>
        <taxon>Simiduia</taxon>
    </lineage>
</organism>
<keyword evidence="5 8" id="KW-0418">Kinase</keyword>
<dbReference type="EMBL" id="JBHSCX010000021">
    <property type="protein sequence ID" value="MFC4364357.1"/>
    <property type="molecule type" value="Genomic_DNA"/>
</dbReference>
<evidence type="ECO:0000256" key="4">
    <source>
        <dbReference type="ARBA" id="ARBA00022679"/>
    </source>
</evidence>
<dbReference type="Gene3D" id="3.30.565.10">
    <property type="entry name" value="Histidine kinase-like ATPase, C-terminal domain"/>
    <property type="match status" value="1"/>
</dbReference>
<dbReference type="Gene3D" id="1.10.287.130">
    <property type="match status" value="1"/>
</dbReference>
<dbReference type="InterPro" id="IPR036890">
    <property type="entry name" value="HATPase_C_sf"/>
</dbReference>
<evidence type="ECO:0000313" key="9">
    <source>
        <dbReference type="Proteomes" id="UP001595840"/>
    </source>
</evidence>
<accession>A0ABV8V8W2</accession>
<reference evidence="9" key="1">
    <citation type="journal article" date="2019" name="Int. J. Syst. Evol. Microbiol.">
        <title>The Global Catalogue of Microorganisms (GCM) 10K type strain sequencing project: providing services to taxonomists for standard genome sequencing and annotation.</title>
        <authorList>
            <consortium name="The Broad Institute Genomics Platform"/>
            <consortium name="The Broad Institute Genome Sequencing Center for Infectious Disease"/>
            <person name="Wu L."/>
            <person name="Ma J."/>
        </authorList>
    </citation>
    <scope>NUCLEOTIDE SEQUENCE [LARGE SCALE GENOMIC DNA]</scope>
    <source>
        <strain evidence="9">CECT 8570</strain>
    </source>
</reference>
<dbReference type="InterPro" id="IPR003661">
    <property type="entry name" value="HisK_dim/P_dom"/>
</dbReference>
<dbReference type="SUPFAM" id="SSF55874">
    <property type="entry name" value="ATPase domain of HSP90 chaperone/DNA topoisomerase II/histidine kinase"/>
    <property type="match status" value="1"/>
</dbReference>
<dbReference type="InterPro" id="IPR036097">
    <property type="entry name" value="HisK_dim/P_sf"/>
</dbReference>
<evidence type="ECO:0000256" key="5">
    <source>
        <dbReference type="ARBA" id="ARBA00022777"/>
    </source>
</evidence>
<comment type="caution">
    <text evidence="8">The sequence shown here is derived from an EMBL/GenBank/DDBJ whole genome shotgun (WGS) entry which is preliminary data.</text>
</comment>
<keyword evidence="6" id="KW-0812">Transmembrane</keyword>
<evidence type="ECO:0000256" key="2">
    <source>
        <dbReference type="ARBA" id="ARBA00012438"/>
    </source>
</evidence>
<dbReference type="SMART" id="SM00387">
    <property type="entry name" value="HATPase_c"/>
    <property type="match status" value="1"/>
</dbReference>
<dbReference type="PANTHER" id="PTHR43047:SF72">
    <property type="entry name" value="OSMOSENSING HISTIDINE PROTEIN KINASE SLN1"/>
    <property type="match status" value="1"/>
</dbReference>
<sequence>MLAEFIRWALYAGDDPATLSAVEARQLSLLRKSQWLVVFLVLVFLLMALRQWIEFRVLGLSVAWVLTVLGLFLANYKPARTAALHTSMLGVSIAILTACLTNGGLGSVASAWLLYMPLIAGVMGGMRAAKHWIVFVLLSFSLLWAVELLGFEAPNLTRPEFQYWQDRIQQFMQGVGVVLSVIALIGQVELSETSLLKTIDSLHEEVTARILAEQKAVIAEQKKTAFFTSMSHELRTPLNAINGFTAMVLKNIDRGKTMDARGEDALQRVLVNGQDMLALVNNLLDVAKSSESEPLLHKESFDLNAQINALMGDLASLASADVRLLNLSDKALVIQTDKSLLRRILVNLIGNALKFTSQGSVQVSCVTQGVWLQVKVVDTGAGISDEERDIIFEPYIRGLAQRGVSGTGLGLMLSQQWAKMLGGKIDFESSLGKGSTFSLYLPRDVIEI</sequence>
<dbReference type="RefSeq" id="WP_290262210.1">
    <property type="nucleotide sequence ID" value="NZ_JAUFQG010000004.1"/>
</dbReference>
<feature type="transmembrane region" description="Helical" evidence="6">
    <location>
        <begin position="35"/>
        <end position="53"/>
    </location>
</feature>
<dbReference type="InterPro" id="IPR005467">
    <property type="entry name" value="His_kinase_dom"/>
</dbReference>
<dbReference type="Pfam" id="PF00512">
    <property type="entry name" value="HisKA"/>
    <property type="match status" value="1"/>
</dbReference>